<dbReference type="SUPFAM" id="SSF52540">
    <property type="entry name" value="P-loop containing nucleoside triphosphate hydrolases"/>
    <property type="match status" value="1"/>
</dbReference>
<evidence type="ECO:0000256" key="4">
    <source>
        <dbReference type="ARBA" id="ARBA00022737"/>
    </source>
</evidence>
<protein>
    <recommendedName>
        <fullName evidence="9">ABC transmembrane type-1 domain-containing protein</fullName>
    </recommendedName>
</protein>
<dbReference type="Gene3D" id="1.20.1560.10">
    <property type="entry name" value="ABC transporter type 1, transmembrane domain"/>
    <property type="match status" value="1"/>
</dbReference>
<evidence type="ECO:0000256" key="8">
    <source>
        <dbReference type="SAM" id="Phobius"/>
    </source>
</evidence>
<dbReference type="OMA" id="DIAKGPN"/>
<proteinExistence type="inferred from homology"/>
<evidence type="ECO:0000259" key="9">
    <source>
        <dbReference type="PROSITE" id="PS50929"/>
    </source>
</evidence>
<dbReference type="SUPFAM" id="SSF90123">
    <property type="entry name" value="ABC transporter transmembrane region"/>
    <property type="match status" value="1"/>
</dbReference>
<dbReference type="InterPro" id="IPR036640">
    <property type="entry name" value="ABC1_TM_sf"/>
</dbReference>
<evidence type="ECO:0000256" key="6">
    <source>
        <dbReference type="ARBA" id="ARBA00023136"/>
    </source>
</evidence>
<feature type="domain" description="ABC transmembrane type-1" evidence="9">
    <location>
        <begin position="1"/>
        <end position="90"/>
    </location>
</feature>
<evidence type="ECO:0000256" key="7">
    <source>
        <dbReference type="ARBA" id="ARBA00023180"/>
    </source>
</evidence>
<keyword evidence="5 8" id="KW-1133">Transmembrane helix</keyword>
<dbReference type="Gene3D" id="3.40.50.300">
    <property type="entry name" value="P-loop containing nucleotide triphosphate hydrolases"/>
    <property type="match status" value="1"/>
</dbReference>
<keyword evidence="2" id="KW-0813">Transport</keyword>
<dbReference type="EnsemblPlants" id="Bo01807s010.1">
    <property type="protein sequence ID" value="Bo01807s010.1"/>
    <property type="gene ID" value="Bo01807s010"/>
</dbReference>
<evidence type="ECO:0000256" key="3">
    <source>
        <dbReference type="ARBA" id="ARBA00022692"/>
    </source>
</evidence>
<evidence type="ECO:0000256" key="1">
    <source>
        <dbReference type="ARBA" id="ARBA00007577"/>
    </source>
</evidence>
<organism evidence="10 11">
    <name type="scientific">Brassica oleracea var. oleracea</name>
    <dbReference type="NCBI Taxonomy" id="109376"/>
    <lineage>
        <taxon>Eukaryota</taxon>
        <taxon>Viridiplantae</taxon>
        <taxon>Streptophyta</taxon>
        <taxon>Embryophyta</taxon>
        <taxon>Tracheophyta</taxon>
        <taxon>Spermatophyta</taxon>
        <taxon>Magnoliopsida</taxon>
        <taxon>eudicotyledons</taxon>
        <taxon>Gunneridae</taxon>
        <taxon>Pentapetalae</taxon>
        <taxon>rosids</taxon>
        <taxon>malvids</taxon>
        <taxon>Brassicales</taxon>
        <taxon>Brassicaceae</taxon>
        <taxon>Brassiceae</taxon>
        <taxon>Brassica</taxon>
    </lineage>
</organism>
<feature type="transmembrane region" description="Helical" evidence="8">
    <location>
        <begin position="7"/>
        <end position="26"/>
    </location>
</feature>
<dbReference type="HOGENOM" id="CLU_1333600_0_0_1"/>
<evidence type="ECO:0000313" key="10">
    <source>
        <dbReference type="EnsemblPlants" id="Bo01807s010.1"/>
    </source>
</evidence>
<dbReference type="PROSITE" id="PS50929">
    <property type="entry name" value="ABC_TM1F"/>
    <property type="match status" value="1"/>
</dbReference>
<keyword evidence="7" id="KW-0325">Glycoprotein</keyword>
<keyword evidence="6 8" id="KW-0472">Membrane</keyword>
<dbReference type="Proteomes" id="UP000032141">
    <property type="component" value="Unassembled WGS sequence"/>
</dbReference>
<dbReference type="GO" id="GO:0140359">
    <property type="term" value="F:ABC-type transporter activity"/>
    <property type="evidence" value="ECO:0007669"/>
    <property type="project" value="InterPro"/>
</dbReference>
<name>A0A0D2ZVK9_BRAOL</name>
<dbReference type="eggNOG" id="KOG0055">
    <property type="taxonomic scope" value="Eukaryota"/>
</dbReference>
<reference evidence="10" key="1">
    <citation type="journal article" date="2014" name="Genome Biol.">
        <title>Transcriptome and methylome profiling reveals relics of genome dominance in the mesopolyploid Brassica oleracea.</title>
        <authorList>
            <person name="Parkin I.A."/>
            <person name="Koh C."/>
            <person name="Tang H."/>
            <person name="Robinson S.J."/>
            <person name="Kagale S."/>
            <person name="Clarke W.E."/>
            <person name="Town C.D."/>
            <person name="Nixon J."/>
            <person name="Krishnakumar V."/>
            <person name="Bidwell S.L."/>
            <person name="Denoeud F."/>
            <person name="Belcram H."/>
            <person name="Links M.G."/>
            <person name="Just J."/>
            <person name="Clarke C."/>
            <person name="Bender T."/>
            <person name="Huebert T."/>
            <person name="Mason A.S."/>
            <person name="Pires J.C."/>
            <person name="Barker G."/>
            <person name="Moore J."/>
            <person name="Walley P.G."/>
            <person name="Manoli S."/>
            <person name="Batley J."/>
            <person name="Edwards D."/>
            <person name="Nelson M.N."/>
            <person name="Wang X."/>
            <person name="Paterson A.H."/>
            <person name="King G."/>
            <person name="Bancroft I."/>
            <person name="Chalhoub B."/>
            <person name="Sharpe A.G."/>
        </authorList>
    </citation>
    <scope>NUCLEOTIDE SEQUENCE [LARGE SCALE GENOMIC DNA]</scope>
    <source>
        <strain evidence="10">cv. TO1000</strain>
    </source>
</reference>
<sequence length="206" mass="22913">MVGERASLLVQTTSAVIIACTLGLVVAWRLALVVIAMQPLAVVCFYAQTIVLKSTSKKAIKAQDEGRKLAAEAVSNIRTITAFSSQEPEAGTMTTDLAKGSDSVGYVFDILDRCTTIEPKDPKWYIPEKIKGQISFLDVDFSYPTRPNMVIFKNFYRDRGREVNGYSGSKWFRSFRRHVALVGQEPALFAGTIRENIMYGVEESDK</sequence>
<evidence type="ECO:0000313" key="11">
    <source>
        <dbReference type="Proteomes" id="UP000032141"/>
    </source>
</evidence>
<feature type="transmembrane region" description="Helical" evidence="8">
    <location>
        <begin position="32"/>
        <end position="52"/>
    </location>
</feature>
<keyword evidence="11" id="KW-1185">Reference proteome</keyword>
<evidence type="ECO:0000256" key="5">
    <source>
        <dbReference type="ARBA" id="ARBA00022989"/>
    </source>
</evidence>
<dbReference type="InterPro" id="IPR027417">
    <property type="entry name" value="P-loop_NTPase"/>
</dbReference>
<dbReference type="AlphaFoldDB" id="A0A0D2ZVK9"/>
<evidence type="ECO:0000256" key="2">
    <source>
        <dbReference type="ARBA" id="ARBA00022448"/>
    </source>
</evidence>
<dbReference type="PANTHER" id="PTHR45136:SF2">
    <property type="entry name" value="ABC TRANSPORTER DOMAIN-CONTAINING PROTEIN"/>
    <property type="match status" value="1"/>
</dbReference>
<reference evidence="10" key="2">
    <citation type="submission" date="2015-06" db="UniProtKB">
        <authorList>
            <consortium name="EnsemblPlants"/>
        </authorList>
    </citation>
    <scope>IDENTIFICATION</scope>
</reference>
<accession>A0A0D2ZVK9</accession>
<comment type="similarity">
    <text evidence="1">Belongs to the ABC transporter superfamily. ABCB family. Multidrug resistance exporter (TC 3.A.1.201) subfamily.</text>
</comment>
<keyword evidence="4" id="KW-0677">Repeat</keyword>
<dbReference type="GO" id="GO:0005524">
    <property type="term" value="F:ATP binding"/>
    <property type="evidence" value="ECO:0007669"/>
    <property type="project" value="InterPro"/>
</dbReference>
<dbReference type="Gramene" id="Bo01807s010.1">
    <property type="protein sequence ID" value="Bo01807s010.1"/>
    <property type="gene ID" value="Bo01807s010"/>
</dbReference>
<dbReference type="Pfam" id="PF00664">
    <property type="entry name" value="ABC_membrane"/>
    <property type="match status" value="1"/>
</dbReference>
<dbReference type="InterPro" id="IPR011527">
    <property type="entry name" value="ABC1_TM_dom"/>
</dbReference>
<dbReference type="PROSITE" id="PS51257">
    <property type="entry name" value="PROKAR_LIPOPROTEIN"/>
    <property type="match status" value="1"/>
</dbReference>
<keyword evidence="3 8" id="KW-0812">Transmembrane</keyword>
<dbReference type="PANTHER" id="PTHR45136">
    <property type="entry name" value="ABC TRANSPORTER DOMAIN-CONTAINING PROTEIN"/>
    <property type="match status" value="1"/>
</dbReference>
<dbReference type="GO" id="GO:0016020">
    <property type="term" value="C:membrane"/>
    <property type="evidence" value="ECO:0007669"/>
    <property type="project" value="InterPro"/>
</dbReference>